<dbReference type="CDD" id="cd11650">
    <property type="entry name" value="AT4G37440_like"/>
    <property type="match status" value="1"/>
</dbReference>
<dbReference type="EMBL" id="JBCGBO010000005">
    <property type="protein sequence ID" value="KAK9200718.1"/>
    <property type="molecule type" value="Genomic_DNA"/>
</dbReference>
<feature type="compositionally biased region" description="Polar residues" evidence="1">
    <location>
        <begin position="85"/>
        <end position="94"/>
    </location>
</feature>
<evidence type="ECO:0000313" key="2">
    <source>
        <dbReference type="EMBL" id="KAK9200718.1"/>
    </source>
</evidence>
<dbReference type="PANTHER" id="PTHR34057:SF1">
    <property type="entry name" value="ELONGATION FACTOR"/>
    <property type="match status" value="1"/>
</dbReference>
<protein>
    <submittedName>
        <fullName evidence="2">Uncharacterized protein</fullName>
    </submittedName>
</protein>
<reference evidence="2 3" key="1">
    <citation type="submission" date="2024-05" db="EMBL/GenBank/DDBJ databases">
        <title>Haplotype-resolved chromosome-level genome assembly of Huyou (Citrus changshanensis).</title>
        <authorList>
            <person name="Miao C."/>
            <person name="Chen W."/>
            <person name="Wu Y."/>
            <person name="Wang L."/>
            <person name="Zhao S."/>
            <person name="Grierson D."/>
            <person name="Xu C."/>
            <person name="Chen K."/>
        </authorList>
    </citation>
    <scope>NUCLEOTIDE SEQUENCE [LARGE SCALE GENOMIC DNA]</scope>
    <source>
        <strain evidence="2">01-14</strain>
        <tissue evidence="2">Leaf</tissue>
    </source>
</reference>
<dbReference type="InterPro" id="IPR038745">
    <property type="entry name" value="AT4G37440-like"/>
</dbReference>
<keyword evidence="3" id="KW-1185">Reference proteome</keyword>
<feature type="compositionally biased region" description="Basic and acidic residues" evidence="1">
    <location>
        <begin position="504"/>
        <end position="515"/>
    </location>
</feature>
<proteinExistence type="predicted"/>
<dbReference type="AlphaFoldDB" id="A0AAP0QJY4"/>
<name>A0AAP0QJY4_9ROSI</name>
<sequence length="583" mass="64717">MDVIPGGEPRKTIKVEPDEEVKCVLAKSEETSVKCLNDHKESKDVLSNGQTMSPKGPEDVEVDIVKFTTDGDIRLTEAEDPDATEYSSSFGNTEPDTERCSGLSEVEVESQYFDVNGLRTNCDSFGRLFQMRFVVVPYSNLLCSMVHCQKSKKKLTNHWRSFIRPLMWRCKWAELRINEIQSQALKYARELAAYDQNKLSRVNQSTVEEFGSKSLAFSSQWYRKKAMKRRKRKRAEDTTDLASYMSHHSLFSYLGIKLVLCSCTSWCECFAFIPPPFPFLFIISDSFLLMSMLTCGFAENKRSNPDGNSTADDFGNTVIMDQPADCNDKFGSNEDALFFELKDDDSSLEQVLLKIETVHSRVHQLKSQLDIVMAKNASRFSSSENLSLLAPCDGQTSSAPSPTFSAGNADTTSIGAIYNPTQHISEYDIGDLVLPESAISSYAETIHVPDIIESTVGLLSAADVTFHQPQIGDLCEDILDNILIQNDGAEGEQHTFLGTSNQSIEKHNDPEKGEEGESTNPSPIPASEPDPVAKSEVAQDQSTLKSCLASDINFPRNKRKRGERKAGPGSSWSKKGSGEPDSQ</sequence>
<organism evidence="2 3">
    <name type="scientific">Citrus x changshan-huyou</name>
    <dbReference type="NCBI Taxonomy" id="2935761"/>
    <lineage>
        <taxon>Eukaryota</taxon>
        <taxon>Viridiplantae</taxon>
        <taxon>Streptophyta</taxon>
        <taxon>Embryophyta</taxon>
        <taxon>Tracheophyta</taxon>
        <taxon>Spermatophyta</taxon>
        <taxon>Magnoliopsida</taxon>
        <taxon>eudicotyledons</taxon>
        <taxon>Gunneridae</taxon>
        <taxon>Pentapetalae</taxon>
        <taxon>rosids</taxon>
        <taxon>malvids</taxon>
        <taxon>Sapindales</taxon>
        <taxon>Rutaceae</taxon>
        <taxon>Aurantioideae</taxon>
        <taxon>Citrus</taxon>
    </lineage>
</organism>
<evidence type="ECO:0000256" key="1">
    <source>
        <dbReference type="SAM" id="MobiDB-lite"/>
    </source>
</evidence>
<dbReference type="Proteomes" id="UP001428341">
    <property type="component" value="Unassembled WGS sequence"/>
</dbReference>
<dbReference type="PANTHER" id="PTHR34057">
    <property type="entry name" value="ELONGATION FACTOR"/>
    <property type="match status" value="1"/>
</dbReference>
<gene>
    <name evidence="2" type="ORF">WN944_015916</name>
</gene>
<feature type="region of interest" description="Disordered" evidence="1">
    <location>
        <begin position="77"/>
        <end position="100"/>
    </location>
</feature>
<evidence type="ECO:0000313" key="3">
    <source>
        <dbReference type="Proteomes" id="UP001428341"/>
    </source>
</evidence>
<feature type="region of interest" description="Disordered" evidence="1">
    <location>
        <begin position="493"/>
        <end position="583"/>
    </location>
</feature>
<accession>A0AAP0QJY4</accession>
<comment type="caution">
    <text evidence="2">The sequence shown here is derived from an EMBL/GenBank/DDBJ whole genome shotgun (WGS) entry which is preliminary data.</text>
</comment>